<name>A0ABY5YPY3_9MICC</name>
<keyword evidence="2" id="KW-1185">Reference proteome</keyword>
<protein>
    <submittedName>
        <fullName evidence="1">DLW-39 family protein</fullName>
    </submittedName>
</protein>
<dbReference type="Proteomes" id="UP001059859">
    <property type="component" value="Chromosome"/>
</dbReference>
<dbReference type="InterPro" id="IPR047990">
    <property type="entry name" value="DLW39-like"/>
</dbReference>
<gene>
    <name evidence="1" type="ORF">N2K95_00050</name>
</gene>
<sequence>MDHNGKEISVKKLLAATAAAAAGIFAFKKWQETAAEKTVWKESTDKVD</sequence>
<organism evidence="1 2">
    <name type="scientific">Arthrobacter zhaoxinii</name>
    <dbReference type="NCBI Taxonomy" id="2964616"/>
    <lineage>
        <taxon>Bacteria</taxon>
        <taxon>Bacillati</taxon>
        <taxon>Actinomycetota</taxon>
        <taxon>Actinomycetes</taxon>
        <taxon>Micrococcales</taxon>
        <taxon>Micrococcaceae</taxon>
        <taxon>Arthrobacter</taxon>
    </lineage>
</organism>
<evidence type="ECO:0000313" key="2">
    <source>
        <dbReference type="Proteomes" id="UP001059859"/>
    </source>
</evidence>
<dbReference type="RefSeq" id="WP_255791319.1">
    <property type="nucleotide sequence ID" value="NZ_CP104275.1"/>
</dbReference>
<proteinExistence type="predicted"/>
<accession>A0ABY5YPY3</accession>
<reference evidence="1" key="1">
    <citation type="submission" date="2022-09" db="EMBL/GenBank/DDBJ databases">
        <title>Novel species in genus Arthrobacter.</title>
        <authorList>
            <person name="Liu Y."/>
        </authorList>
    </citation>
    <scope>NUCLEOTIDE SEQUENCE</scope>
    <source>
        <strain evidence="1">Zg-Y815</strain>
    </source>
</reference>
<evidence type="ECO:0000313" key="1">
    <source>
        <dbReference type="EMBL" id="UWX97151.1"/>
    </source>
</evidence>
<dbReference type="EMBL" id="CP104275">
    <property type="protein sequence ID" value="UWX97151.1"/>
    <property type="molecule type" value="Genomic_DNA"/>
</dbReference>
<dbReference type="NCBIfam" id="NF038356">
    <property type="entry name" value="actino_DLW39"/>
    <property type="match status" value="1"/>
</dbReference>